<dbReference type="InterPro" id="IPR039779">
    <property type="entry name" value="RFX-like"/>
</dbReference>
<feature type="region of interest" description="Disordered" evidence="2">
    <location>
        <begin position="747"/>
        <end position="789"/>
    </location>
</feature>
<gene>
    <name evidence="4" type="ORF">L798_03377</name>
</gene>
<sequence length="1443" mass="156688">MDGAEPQERTTVRCIVPGVIKSEFSGNSALNGQSERIRHSCNSTPMELSRYNKSRGNDSGDRTNDRLAATSDGINNPSNCIENKQTNNLSFSLDKLNTNGLDNKTSKIEQIVEDAISPDSKQAVMKILDQVNELSTAEKLLLYLKLPTGKSGNVDPLRQPLNPLGCRFEIHQTITWIKTHLEEDPDVSLPKQNVYEEYIVYCNSNGMKPLSTADFGKVMKQVFPCVRPRRLGTRGNSRYCYAGMRKRIKLEVPLLPDIGEETKLSSSSSSEDELLSAASCLICEWAQKLLGVTFKSLRDLACHLVENLCVDSRSVAAFTILSSSSGSKAVPSLSSSKLCRGKAVGLQVVSPGGSVSKHRETQLQLQRKLQEREVIREQKRKLQEQTAALTKRNPVSSVSEKQKVKRPKLSIKATTYGSTNIATQGNCSEDGPICDKDYSRAKQGRRRRSCRLQQVEGERTPGMVNGNPVQENSRDSAACNKTASRYLSAIGDILEVEKQPIISSQRTEAASLKRSHSANCADEVVKSTASHQDTTSTNKSPTTFSPVQELNHNVVKRSSTQPVCEEVLANPVANVGSSPVNKLPIPRLSNPNKPTKQLANVIIFPPVLQQKLPKFKYKPIQPKPDNEGDRERFGGDGDEGCAKQTDTTGTGDVVLADGMNKEPSSVSIGCLEKDALDDYLHGGNNSQEQEEELMRYFQHQNSSSSNEEPEDGTHREASETYPATAESSKSDKLSQLRLLLEKNLNQAPCVSRGGPFKTTGGRSVPPSSTETPSSSLSFEDLTDASPGNGDVFLPNSAAVNTTATAGPASTSLSLLSQRSQNCARGKPAVLLPSLLSNGTHMNFGSRRRVSFETSVMEHYHDGVHHTTASVPPSPNTRRRIFSFTPISPGPHSPLGPQRASSKPSSANASPFVSPRNTPVPRSRHNSGQTALNHNISFLATHQMQNGGNILTLGRTRHSTMAARVVRSNSVNSHSSGLPQYQVPRPRAMSITTPVLQAVRDSILPGQTNGHFDTEARNMFAVPGELHLPTLQAGSRQTALNTSAAPMSPLSVSAPQSPMIPFQQSVSSASSPLSVPSTNPDHFSSPAPQSLLQEVLQTTNIPDFTKKTFVSAKCKMDTQDTLLPGTVDVANRPAGLSINVDPLAKEVSQFFPDDHNFTSVLTTAIGLQPSSHRSQSVPLHRMTSASQQQQQESPLYVNHSTTAFNFNHFTSSATSSVAATPVPSEFTDFVSVGDSSTAPSTDLLLVNGDAETTELNSENLNRIFNLLDDVQQEEHQKEQQQMLTLDIDVAQQHNQKFLFQPSRSYPNTPLPYQSISNTRDPVVGSSATCLPSENIAALTSRSYPSTPLLGHPMFGGCEDDGPFQQELGNVSSVKSVSQLTLNALNIRTMGPSFAARRNINPLLEQLSFSVDDELALDTLDSLHECDTLTQLVQEVSNPASDACT</sequence>
<dbReference type="Pfam" id="PF02257">
    <property type="entry name" value="RFX_DNA_binding"/>
    <property type="match status" value="1"/>
</dbReference>
<evidence type="ECO:0000259" key="3">
    <source>
        <dbReference type="PROSITE" id="PS51526"/>
    </source>
</evidence>
<feature type="compositionally biased region" description="Low complexity" evidence="2">
    <location>
        <begin position="763"/>
        <end position="777"/>
    </location>
</feature>
<feature type="compositionally biased region" description="Polar residues" evidence="2">
    <location>
        <begin position="385"/>
        <end position="399"/>
    </location>
</feature>
<keyword evidence="1 4" id="KW-0238">DNA-binding</keyword>
<dbReference type="InterPro" id="IPR003150">
    <property type="entry name" value="DNA-bd_RFX"/>
</dbReference>
<feature type="compositionally biased region" description="Low complexity" evidence="2">
    <location>
        <begin position="1064"/>
        <end position="1076"/>
    </location>
</feature>
<dbReference type="GO" id="GO:0000978">
    <property type="term" value="F:RNA polymerase II cis-regulatory region sequence-specific DNA binding"/>
    <property type="evidence" value="ECO:0007669"/>
    <property type="project" value="TreeGrafter"/>
</dbReference>
<dbReference type="Gene3D" id="6.10.140.1290">
    <property type="match status" value="1"/>
</dbReference>
<dbReference type="InParanoid" id="A0A067QII8"/>
<proteinExistence type="predicted"/>
<dbReference type="PROSITE" id="PS51526">
    <property type="entry name" value="RFX_DBD"/>
    <property type="match status" value="1"/>
</dbReference>
<dbReference type="InterPro" id="IPR036388">
    <property type="entry name" value="WH-like_DNA-bd_sf"/>
</dbReference>
<feature type="region of interest" description="Disordered" evidence="2">
    <location>
        <begin position="617"/>
        <end position="665"/>
    </location>
</feature>
<feature type="region of interest" description="Disordered" evidence="2">
    <location>
        <begin position="385"/>
        <end position="404"/>
    </location>
</feature>
<dbReference type="Proteomes" id="UP000027135">
    <property type="component" value="Unassembled WGS sequence"/>
</dbReference>
<feature type="compositionally biased region" description="Basic and acidic residues" evidence="2">
    <location>
        <begin position="624"/>
        <end position="635"/>
    </location>
</feature>
<feature type="domain" description="RFX-type winged-helix" evidence="3">
    <location>
        <begin position="173"/>
        <end position="248"/>
    </location>
</feature>
<dbReference type="GO" id="GO:0000981">
    <property type="term" value="F:DNA-binding transcription factor activity, RNA polymerase II-specific"/>
    <property type="evidence" value="ECO:0007669"/>
    <property type="project" value="TreeGrafter"/>
</dbReference>
<dbReference type="SUPFAM" id="SSF46785">
    <property type="entry name" value="Winged helix' DNA-binding domain"/>
    <property type="match status" value="1"/>
</dbReference>
<dbReference type="Gene3D" id="1.10.10.10">
    <property type="entry name" value="Winged helix-like DNA-binding domain superfamily/Winged helix DNA-binding domain"/>
    <property type="match status" value="1"/>
</dbReference>
<feature type="region of interest" description="Disordered" evidence="2">
    <location>
        <begin position="697"/>
        <end position="732"/>
    </location>
</feature>
<feature type="region of interest" description="Disordered" evidence="2">
    <location>
        <begin position="863"/>
        <end position="927"/>
    </location>
</feature>
<reference evidence="4 5" key="1">
    <citation type="journal article" date="2014" name="Nat. Commun.">
        <title>Molecular traces of alternative social organization in a termite genome.</title>
        <authorList>
            <person name="Terrapon N."/>
            <person name="Li C."/>
            <person name="Robertson H.M."/>
            <person name="Ji L."/>
            <person name="Meng X."/>
            <person name="Booth W."/>
            <person name="Chen Z."/>
            <person name="Childers C.P."/>
            <person name="Glastad K.M."/>
            <person name="Gokhale K."/>
            <person name="Gowin J."/>
            <person name="Gronenberg W."/>
            <person name="Hermansen R.A."/>
            <person name="Hu H."/>
            <person name="Hunt B.G."/>
            <person name="Huylmans A.K."/>
            <person name="Khalil S.M."/>
            <person name="Mitchell R.D."/>
            <person name="Munoz-Torres M.C."/>
            <person name="Mustard J.A."/>
            <person name="Pan H."/>
            <person name="Reese J.T."/>
            <person name="Scharf M.E."/>
            <person name="Sun F."/>
            <person name="Vogel H."/>
            <person name="Xiao J."/>
            <person name="Yang W."/>
            <person name="Yang Z."/>
            <person name="Yang Z."/>
            <person name="Zhou J."/>
            <person name="Zhu J."/>
            <person name="Brent C.S."/>
            <person name="Elsik C.G."/>
            <person name="Goodisman M.A."/>
            <person name="Liberles D.A."/>
            <person name="Roe R.M."/>
            <person name="Vargo E.L."/>
            <person name="Vilcinskas A."/>
            <person name="Wang J."/>
            <person name="Bornberg-Bauer E."/>
            <person name="Korb J."/>
            <person name="Zhang G."/>
            <person name="Liebig J."/>
        </authorList>
    </citation>
    <scope>NUCLEOTIDE SEQUENCE [LARGE SCALE GENOMIC DNA]</scope>
    <source>
        <tissue evidence="4">Whole organism</tissue>
    </source>
</reference>
<feature type="region of interest" description="Disordered" evidence="2">
    <location>
        <begin position="42"/>
        <end position="76"/>
    </location>
</feature>
<feature type="compositionally biased region" description="Polar residues" evidence="2">
    <location>
        <begin position="527"/>
        <end position="545"/>
    </location>
</feature>
<dbReference type="OrthoDB" id="10069709at2759"/>
<name>A0A067QII8_ZOONE</name>
<accession>A0A067QII8</accession>
<dbReference type="FunFam" id="1.10.10.10:FF:000422">
    <property type="entry name" value="DNA-binding protein RFX7"/>
    <property type="match status" value="1"/>
</dbReference>
<dbReference type="InterPro" id="IPR036390">
    <property type="entry name" value="WH_DNA-bd_sf"/>
</dbReference>
<dbReference type="eggNOG" id="KOG3712">
    <property type="taxonomic scope" value="Eukaryota"/>
</dbReference>
<feature type="region of interest" description="Disordered" evidence="2">
    <location>
        <begin position="1061"/>
        <end position="1084"/>
    </location>
</feature>
<evidence type="ECO:0000313" key="5">
    <source>
        <dbReference type="Proteomes" id="UP000027135"/>
    </source>
</evidence>
<feature type="region of interest" description="Disordered" evidence="2">
    <location>
        <begin position="524"/>
        <end position="545"/>
    </location>
</feature>
<dbReference type="STRING" id="136037.A0A067QII8"/>
<dbReference type="PANTHER" id="PTHR12619:SF21">
    <property type="entry name" value="RFX-TYPE WINGED-HELIX DOMAIN-CONTAINING PROTEIN"/>
    <property type="match status" value="1"/>
</dbReference>
<evidence type="ECO:0000256" key="2">
    <source>
        <dbReference type="SAM" id="MobiDB-lite"/>
    </source>
</evidence>
<feature type="compositionally biased region" description="Basic and acidic residues" evidence="2">
    <location>
        <begin position="55"/>
        <end position="65"/>
    </location>
</feature>
<feature type="compositionally biased region" description="Low complexity" evidence="2">
    <location>
        <begin position="899"/>
        <end position="910"/>
    </location>
</feature>
<evidence type="ECO:0000256" key="1">
    <source>
        <dbReference type="ARBA" id="ARBA00023125"/>
    </source>
</evidence>
<dbReference type="PANTHER" id="PTHR12619">
    <property type="entry name" value="RFX TRANSCRIPTION FACTOR FAMILY"/>
    <property type="match status" value="1"/>
</dbReference>
<dbReference type="EMBL" id="KK853532">
    <property type="protein sequence ID" value="KDR06952.1"/>
    <property type="molecule type" value="Genomic_DNA"/>
</dbReference>
<evidence type="ECO:0000313" key="4">
    <source>
        <dbReference type="EMBL" id="KDR06952.1"/>
    </source>
</evidence>
<keyword evidence="5" id="KW-1185">Reference proteome</keyword>
<organism evidence="4 5">
    <name type="scientific">Zootermopsis nevadensis</name>
    <name type="common">Dampwood termite</name>
    <dbReference type="NCBI Taxonomy" id="136037"/>
    <lineage>
        <taxon>Eukaryota</taxon>
        <taxon>Metazoa</taxon>
        <taxon>Ecdysozoa</taxon>
        <taxon>Arthropoda</taxon>
        <taxon>Hexapoda</taxon>
        <taxon>Insecta</taxon>
        <taxon>Pterygota</taxon>
        <taxon>Neoptera</taxon>
        <taxon>Polyneoptera</taxon>
        <taxon>Dictyoptera</taxon>
        <taxon>Blattodea</taxon>
        <taxon>Blattoidea</taxon>
        <taxon>Termitoidae</taxon>
        <taxon>Termopsidae</taxon>
        <taxon>Zootermopsis</taxon>
    </lineage>
</organism>
<protein>
    <submittedName>
        <fullName evidence="4">DNA-binding protein RFX7</fullName>
    </submittedName>
</protein>